<dbReference type="InterPro" id="IPR000172">
    <property type="entry name" value="GMC_OxRdtase_N"/>
</dbReference>
<protein>
    <submittedName>
        <fullName evidence="9">Long chain fatty alcohol oxidase</fullName>
    </submittedName>
</protein>
<dbReference type="GO" id="GO:0016614">
    <property type="term" value="F:oxidoreductase activity, acting on CH-OH group of donors"/>
    <property type="evidence" value="ECO:0007669"/>
    <property type="project" value="InterPro"/>
</dbReference>
<dbReference type="PANTHER" id="PTHR46056">
    <property type="entry name" value="LONG-CHAIN-ALCOHOL OXIDASE"/>
    <property type="match status" value="1"/>
</dbReference>
<evidence type="ECO:0000313" key="9">
    <source>
        <dbReference type="EMBL" id="KAF4585731.1"/>
    </source>
</evidence>
<evidence type="ECO:0000259" key="7">
    <source>
        <dbReference type="Pfam" id="PF00890"/>
    </source>
</evidence>
<keyword evidence="4" id="KW-0560">Oxidoreductase</keyword>
<keyword evidence="2" id="KW-0285">Flavoprotein</keyword>
<feature type="domain" description="Glucose-methanol-choline oxidoreductase C-terminal" evidence="8">
    <location>
        <begin position="586"/>
        <end position="741"/>
    </location>
</feature>
<comment type="similarity">
    <text evidence="1">Belongs to the GMC oxidoreductase family.</text>
</comment>
<dbReference type="OrthoDB" id="269227at2759"/>
<dbReference type="Pfam" id="PF00732">
    <property type="entry name" value="GMC_oxred_N"/>
    <property type="match status" value="1"/>
</dbReference>
<feature type="domain" description="FAD-dependent oxidoreductase 2 FAD-binding" evidence="7">
    <location>
        <begin position="231"/>
        <end position="263"/>
    </location>
</feature>
<evidence type="ECO:0000259" key="6">
    <source>
        <dbReference type="Pfam" id="PF00732"/>
    </source>
</evidence>
<accession>A0A8H4Q4W1</accession>
<dbReference type="InterPro" id="IPR036188">
    <property type="entry name" value="FAD/NAD-bd_sf"/>
</dbReference>
<feature type="domain" description="Glucose-methanol-choline oxidoreductase N-terminal" evidence="6">
    <location>
        <begin position="278"/>
        <end position="504"/>
    </location>
</feature>
<evidence type="ECO:0000256" key="3">
    <source>
        <dbReference type="ARBA" id="ARBA00022827"/>
    </source>
</evidence>
<dbReference type="InterPro" id="IPR003953">
    <property type="entry name" value="FAD-dep_OxRdtase_2_FAD-bd"/>
</dbReference>
<dbReference type="AlphaFoldDB" id="A0A8H4Q4W1"/>
<gene>
    <name evidence="9" type="ORF">GQ602_005036</name>
</gene>
<proteinExistence type="inferred from homology"/>
<feature type="region of interest" description="Disordered" evidence="5">
    <location>
        <begin position="758"/>
        <end position="789"/>
    </location>
</feature>
<evidence type="ECO:0000313" key="10">
    <source>
        <dbReference type="Proteomes" id="UP000562929"/>
    </source>
</evidence>
<evidence type="ECO:0000256" key="5">
    <source>
        <dbReference type="SAM" id="MobiDB-lite"/>
    </source>
</evidence>
<reference evidence="9 10" key="1">
    <citation type="journal article" date="2020" name="G3 (Bethesda)">
        <title>Genetic Underpinnings of Host Manipulation by Ophiocordyceps as Revealed by Comparative Transcriptomics.</title>
        <authorList>
            <person name="Will I."/>
            <person name="Das B."/>
            <person name="Trinh T."/>
            <person name="Brachmann A."/>
            <person name="Ohm R.A."/>
            <person name="de Bekker C."/>
        </authorList>
    </citation>
    <scope>NUCLEOTIDE SEQUENCE [LARGE SCALE GENOMIC DNA]</scope>
    <source>
        <strain evidence="9 10">EC05</strain>
    </source>
</reference>
<dbReference type="GO" id="GO:0050660">
    <property type="term" value="F:flavin adenine dinucleotide binding"/>
    <property type="evidence" value="ECO:0007669"/>
    <property type="project" value="InterPro"/>
</dbReference>
<dbReference type="InterPro" id="IPR007867">
    <property type="entry name" value="GMC_OxRtase_C"/>
</dbReference>
<name>A0A8H4Q4W1_9HYPO</name>
<organism evidence="9 10">
    <name type="scientific">Ophiocordyceps camponoti-floridani</name>
    <dbReference type="NCBI Taxonomy" id="2030778"/>
    <lineage>
        <taxon>Eukaryota</taxon>
        <taxon>Fungi</taxon>
        <taxon>Dikarya</taxon>
        <taxon>Ascomycota</taxon>
        <taxon>Pezizomycotina</taxon>
        <taxon>Sordariomycetes</taxon>
        <taxon>Hypocreomycetidae</taxon>
        <taxon>Hypocreales</taxon>
        <taxon>Ophiocordycipitaceae</taxon>
        <taxon>Ophiocordyceps</taxon>
    </lineage>
</organism>
<evidence type="ECO:0000256" key="1">
    <source>
        <dbReference type="ARBA" id="ARBA00010790"/>
    </source>
</evidence>
<dbReference type="SUPFAM" id="SSF51905">
    <property type="entry name" value="FAD/NAD(P)-binding domain"/>
    <property type="match status" value="1"/>
</dbReference>
<dbReference type="Pfam" id="PF05199">
    <property type="entry name" value="GMC_oxred_C"/>
    <property type="match status" value="1"/>
</dbReference>
<keyword evidence="10" id="KW-1185">Reference proteome</keyword>
<sequence length="789" mass="84431">MNESAARGLDSRGRLSTTMERPVAIPLPQLPPDDFMSPEEWNIFFALMDACIPAVASRASTSDSDMLLVDDDCFQAALDRAGSILPGPTAKRDLEALLAYRPSRDPAFRAGCVRTLARSPSRDRLASICRLLSTHFGSLLLTGYWHPVTQQSAAVREAIMRSWHASRLLPLRSMAKGLCSMALMTDAVTSPHFTQVSGYSDVPGNWKAGPGFPFSFEQISAGDDVCEMSTDVVIVGSGCGGSVCAKNLAEAGNRVLVVDKGYHFPPSQLPMAQNAACEYLFENGGCQFSDDSSIGAISGGAWGGGGTVNWSVCFRTPDAVRREWVASGLPLFGSSAFDRCLDRVWQSIGATTDAIRHNQRNQALLDGCRRLGWKSSVVEQNTAGEAHYCGQCHMGCGSSGKKGPTVTWLPAAAEAGARFLEGFQVERVLFDEDGVTATGIEGLWTSRGADGGIGSSPASRTQRRVRIAASKVILAGGALWSPVVLIKSGIENRNVGRNLFLHPCNIVTAAYKEHMRPWEGGIITGYSGEFENLDSHGHGVRLESTCMVPYLTVATQPWLDGLDAKLQSLRYGHLSSFIALTRDRDPGRVYVDEETGKPRISYSISEFDSGHALEGVQALAKICYVTGAREIRASLARAPPYVVSDGGERQRKHVSGTDPEFTDDDFSAWLGRLREAGNRPPLAVFASAHQMGSCRMSADEASGVVDGRGRVWGRKGLYVADASVFPSASGVNPMVTVMALADWISRGVAAELADEAVAAAEDGETSTTTTTDSTTDTTVDGEEDGKLGS</sequence>
<evidence type="ECO:0000256" key="4">
    <source>
        <dbReference type="ARBA" id="ARBA00023002"/>
    </source>
</evidence>
<dbReference type="EMBL" id="JAACLJ010000005">
    <property type="protein sequence ID" value="KAF4585731.1"/>
    <property type="molecule type" value="Genomic_DNA"/>
</dbReference>
<comment type="caution">
    <text evidence="9">The sequence shown here is derived from an EMBL/GenBank/DDBJ whole genome shotgun (WGS) entry which is preliminary data.</text>
</comment>
<evidence type="ECO:0000256" key="2">
    <source>
        <dbReference type="ARBA" id="ARBA00022630"/>
    </source>
</evidence>
<feature type="compositionally biased region" description="Low complexity" evidence="5">
    <location>
        <begin position="758"/>
        <end position="778"/>
    </location>
</feature>
<evidence type="ECO:0000259" key="8">
    <source>
        <dbReference type="Pfam" id="PF05199"/>
    </source>
</evidence>
<keyword evidence="3" id="KW-0274">FAD</keyword>
<dbReference type="Gene3D" id="3.50.50.60">
    <property type="entry name" value="FAD/NAD(P)-binding domain"/>
    <property type="match status" value="2"/>
</dbReference>
<dbReference type="Proteomes" id="UP000562929">
    <property type="component" value="Unassembled WGS sequence"/>
</dbReference>
<dbReference type="PANTHER" id="PTHR46056:SF12">
    <property type="entry name" value="LONG-CHAIN-ALCOHOL OXIDASE"/>
    <property type="match status" value="1"/>
</dbReference>
<dbReference type="Pfam" id="PF00890">
    <property type="entry name" value="FAD_binding_2"/>
    <property type="match status" value="1"/>
</dbReference>